<evidence type="ECO:0000313" key="2">
    <source>
        <dbReference type="Proteomes" id="UP000677126"/>
    </source>
</evidence>
<organism evidence="1 2">
    <name type="scientific">Novosphingobium decolorationis</name>
    <dbReference type="NCBI Taxonomy" id="2698673"/>
    <lineage>
        <taxon>Bacteria</taxon>
        <taxon>Pseudomonadati</taxon>
        <taxon>Pseudomonadota</taxon>
        <taxon>Alphaproteobacteria</taxon>
        <taxon>Sphingomonadales</taxon>
        <taxon>Sphingomonadaceae</taxon>
        <taxon>Novosphingobium</taxon>
    </lineage>
</organism>
<evidence type="ECO:0000313" key="1">
    <source>
        <dbReference type="EMBL" id="QVM85283.1"/>
    </source>
</evidence>
<proteinExistence type="predicted"/>
<dbReference type="InterPro" id="IPR016704">
    <property type="entry name" value="Conjugal_tfr_TrbD"/>
</dbReference>
<dbReference type="Proteomes" id="UP000677126">
    <property type="component" value="Chromosome"/>
</dbReference>
<accession>A0ABX8E8W1</accession>
<gene>
    <name evidence="1" type="ORF">HT578_17710</name>
</gene>
<name>A0ABX8E8W1_9SPHN</name>
<dbReference type="EMBL" id="CP054856">
    <property type="protein sequence ID" value="QVM85283.1"/>
    <property type="molecule type" value="Genomic_DNA"/>
</dbReference>
<protein>
    <submittedName>
        <fullName evidence="1">VirB3 family type IV secretion system protein</fullName>
    </submittedName>
</protein>
<sequence length="94" mass="9679">MTSAGSRGDRHVEGFEVPVHAALQSPLLLGGAPRGIAIVNGTLAAAVGLGLQQWLAGLGLWALGHSLAVMAARRDPAFAPVALRHLAQKSYFAT</sequence>
<reference evidence="1 2" key="1">
    <citation type="journal article" date="2021" name="Int. J. Syst. Evol. Microbiol.">
        <title>Novosphingobium decolorationis sp. nov., an aniline blue-decolourizing bacterium isolated from East Pacific sediment.</title>
        <authorList>
            <person name="Chen X."/>
            <person name="Dong B."/>
            <person name="Chen T."/>
            <person name="Ren N."/>
            <person name="Wang J."/>
            <person name="Xu Y."/>
            <person name="Yang J."/>
            <person name="Zhu S."/>
            <person name="Chen J."/>
        </authorList>
    </citation>
    <scope>NUCLEOTIDE SEQUENCE [LARGE SCALE GENOMIC DNA]</scope>
    <source>
        <strain evidence="1 2">502str22</strain>
    </source>
</reference>
<dbReference type="PIRSF" id="PIRSF017854">
    <property type="entry name" value="T4SS_TrbD"/>
    <property type="match status" value="1"/>
</dbReference>
<keyword evidence="2" id="KW-1185">Reference proteome</keyword>